<accession>A0A0N7KCY3</accession>
<dbReference type="PaxDb" id="39947-A0A0N7KCY3"/>
<protein>
    <submittedName>
        <fullName evidence="2">Os01g0360466 protein</fullName>
    </submittedName>
</protein>
<reference evidence="2 3" key="3">
    <citation type="journal article" date="2013" name="Rice">
        <title>Improvement of the Oryza sativa Nipponbare reference genome using next generation sequence and optical map data.</title>
        <authorList>
            <person name="Kawahara Y."/>
            <person name="de la Bastide M."/>
            <person name="Hamilton J.P."/>
            <person name="Kanamori H."/>
            <person name="McCombie W.R."/>
            <person name="Ouyang S."/>
            <person name="Schwartz D.C."/>
            <person name="Tanaka T."/>
            <person name="Wu J."/>
            <person name="Zhou S."/>
            <person name="Childs K.L."/>
            <person name="Davidson R.M."/>
            <person name="Lin H."/>
            <person name="Quesada-Ocampo L."/>
            <person name="Vaillancourt B."/>
            <person name="Sakai H."/>
            <person name="Lee S.S."/>
            <person name="Kim J."/>
            <person name="Numa H."/>
            <person name="Itoh T."/>
            <person name="Buell C.R."/>
            <person name="Matsumoto T."/>
        </authorList>
    </citation>
    <scope>NUCLEOTIDE SEQUENCE [LARGE SCALE GENOMIC DNA]</scope>
    <source>
        <strain evidence="3">cv. Nipponbare</strain>
    </source>
</reference>
<feature type="compositionally biased region" description="Gly residues" evidence="1">
    <location>
        <begin position="25"/>
        <end position="39"/>
    </location>
</feature>
<dbReference type="InParanoid" id="A0A0N7KCY3"/>
<evidence type="ECO:0000313" key="2">
    <source>
        <dbReference type="EMBL" id="BAS72097.1"/>
    </source>
</evidence>
<dbReference type="Proteomes" id="UP000059680">
    <property type="component" value="Chromosome 1"/>
</dbReference>
<feature type="compositionally biased region" description="Polar residues" evidence="1">
    <location>
        <begin position="1"/>
        <end position="20"/>
    </location>
</feature>
<evidence type="ECO:0000313" key="3">
    <source>
        <dbReference type="Proteomes" id="UP000059680"/>
    </source>
</evidence>
<feature type="compositionally biased region" description="Basic residues" evidence="1">
    <location>
        <begin position="61"/>
        <end position="72"/>
    </location>
</feature>
<dbReference type="EMBL" id="AP014957">
    <property type="protein sequence ID" value="BAS72097.1"/>
    <property type="molecule type" value="Genomic_DNA"/>
</dbReference>
<keyword evidence="3" id="KW-1185">Reference proteome</keyword>
<reference evidence="2 3" key="2">
    <citation type="journal article" date="2013" name="Plant Cell Physiol.">
        <title>Rice Annotation Project Database (RAP-DB): an integrative and interactive database for rice genomics.</title>
        <authorList>
            <person name="Sakai H."/>
            <person name="Lee S.S."/>
            <person name="Tanaka T."/>
            <person name="Numa H."/>
            <person name="Kim J."/>
            <person name="Kawahara Y."/>
            <person name="Wakimoto H."/>
            <person name="Yang C.C."/>
            <person name="Iwamoto M."/>
            <person name="Abe T."/>
            <person name="Yamada Y."/>
            <person name="Muto A."/>
            <person name="Inokuchi H."/>
            <person name="Ikemura T."/>
            <person name="Matsumoto T."/>
            <person name="Sasaki T."/>
            <person name="Itoh T."/>
        </authorList>
    </citation>
    <scope>NUCLEOTIDE SEQUENCE [LARGE SCALE GENOMIC DNA]</scope>
    <source>
        <strain evidence="3">cv. Nipponbare</strain>
    </source>
</reference>
<proteinExistence type="predicted"/>
<evidence type="ECO:0000256" key="1">
    <source>
        <dbReference type="SAM" id="MobiDB-lite"/>
    </source>
</evidence>
<organism evidence="2 3">
    <name type="scientific">Oryza sativa subsp. japonica</name>
    <name type="common">Rice</name>
    <dbReference type="NCBI Taxonomy" id="39947"/>
    <lineage>
        <taxon>Eukaryota</taxon>
        <taxon>Viridiplantae</taxon>
        <taxon>Streptophyta</taxon>
        <taxon>Embryophyta</taxon>
        <taxon>Tracheophyta</taxon>
        <taxon>Spermatophyta</taxon>
        <taxon>Magnoliopsida</taxon>
        <taxon>Liliopsida</taxon>
        <taxon>Poales</taxon>
        <taxon>Poaceae</taxon>
        <taxon>BOP clade</taxon>
        <taxon>Oryzoideae</taxon>
        <taxon>Oryzeae</taxon>
        <taxon>Oryzinae</taxon>
        <taxon>Oryza</taxon>
        <taxon>Oryza sativa</taxon>
    </lineage>
</organism>
<gene>
    <name evidence="2" type="ordered locus">Os01g0360466</name>
    <name evidence="2" type="ORF">OSNPB_010360466</name>
</gene>
<reference evidence="3" key="1">
    <citation type="journal article" date="2005" name="Nature">
        <title>The map-based sequence of the rice genome.</title>
        <authorList>
            <consortium name="International rice genome sequencing project (IRGSP)"/>
            <person name="Matsumoto T."/>
            <person name="Wu J."/>
            <person name="Kanamori H."/>
            <person name="Katayose Y."/>
            <person name="Fujisawa M."/>
            <person name="Namiki N."/>
            <person name="Mizuno H."/>
            <person name="Yamamoto K."/>
            <person name="Antonio B.A."/>
            <person name="Baba T."/>
            <person name="Sakata K."/>
            <person name="Nagamura Y."/>
            <person name="Aoki H."/>
            <person name="Arikawa K."/>
            <person name="Arita K."/>
            <person name="Bito T."/>
            <person name="Chiden Y."/>
            <person name="Fujitsuka N."/>
            <person name="Fukunaka R."/>
            <person name="Hamada M."/>
            <person name="Harada C."/>
            <person name="Hayashi A."/>
            <person name="Hijishita S."/>
            <person name="Honda M."/>
            <person name="Hosokawa S."/>
            <person name="Ichikawa Y."/>
            <person name="Idonuma A."/>
            <person name="Iijima M."/>
            <person name="Ikeda M."/>
            <person name="Ikeno M."/>
            <person name="Ito K."/>
            <person name="Ito S."/>
            <person name="Ito T."/>
            <person name="Ito Y."/>
            <person name="Ito Y."/>
            <person name="Iwabuchi A."/>
            <person name="Kamiya K."/>
            <person name="Karasawa W."/>
            <person name="Kurita K."/>
            <person name="Katagiri S."/>
            <person name="Kikuta A."/>
            <person name="Kobayashi H."/>
            <person name="Kobayashi N."/>
            <person name="Machita K."/>
            <person name="Maehara T."/>
            <person name="Masukawa M."/>
            <person name="Mizubayashi T."/>
            <person name="Mukai Y."/>
            <person name="Nagasaki H."/>
            <person name="Nagata Y."/>
            <person name="Naito S."/>
            <person name="Nakashima M."/>
            <person name="Nakama Y."/>
            <person name="Nakamichi Y."/>
            <person name="Nakamura M."/>
            <person name="Meguro A."/>
            <person name="Negishi M."/>
            <person name="Ohta I."/>
            <person name="Ohta T."/>
            <person name="Okamoto M."/>
            <person name="Ono N."/>
            <person name="Saji S."/>
            <person name="Sakaguchi M."/>
            <person name="Sakai K."/>
            <person name="Shibata M."/>
            <person name="Shimokawa T."/>
            <person name="Song J."/>
            <person name="Takazaki Y."/>
            <person name="Terasawa K."/>
            <person name="Tsugane M."/>
            <person name="Tsuji K."/>
            <person name="Ueda S."/>
            <person name="Waki K."/>
            <person name="Yamagata H."/>
            <person name="Yamamoto M."/>
            <person name="Yamamoto S."/>
            <person name="Yamane H."/>
            <person name="Yoshiki S."/>
            <person name="Yoshihara R."/>
            <person name="Yukawa K."/>
            <person name="Zhong H."/>
            <person name="Yano M."/>
            <person name="Yuan Q."/>
            <person name="Ouyang S."/>
            <person name="Liu J."/>
            <person name="Jones K.M."/>
            <person name="Gansberger K."/>
            <person name="Moffat K."/>
            <person name="Hill J."/>
            <person name="Bera J."/>
            <person name="Fadrosh D."/>
            <person name="Jin S."/>
            <person name="Johri S."/>
            <person name="Kim M."/>
            <person name="Overton L."/>
            <person name="Reardon M."/>
            <person name="Tsitrin T."/>
            <person name="Vuong H."/>
            <person name="Weaver B."/>
            <person name="Ciecko A."/>
            <person name="Tallon L."/>
            <person name="Jackson J."/>
            <person name="Pai G."/>
            <person name="Aken S.V."/>
            <person name="Utterback T."/>
            <person name="Reidmuller S."/>
            <person name="Feldblyum T."/>
            <person name="Hsiao J."/>
            <person name="Zismann V."/>
            <person name="Iobst S."/>
            <person name="de Vazeille A.R."/>
            <person name="Buell C.R."/>
            <person name="Ying K."/>
            <person name="Li Y."/>
            <person name="Lu T."/>
            <person name="Huang Y."/>
            <person name="Zhao Q."/>
            <person name="Feng Q."/>
            <person name="Zhang L."/>
            <person name="Zhu J."/>
            <person name="Weng Q."/>
            <person name="Mu J."/>
            <person name="Lu Y."/>
            <person name="Fan D."/>
            <person name="Liu Y."/>
            <person name="Guan J."/>
            <person name="Zhang Y."/>
            <person name="Yu S."/>
            <person name="Liu X."/>
            <person name="Zhang Y."/>
            <person name="Hong G."/>
            <person name="Han B."/>
            <person name="Choisne N."/>
            <person name="Demange N."/>
            <person name="Orjeda G."/>
            <person name="Samain S."/>
            <person name="Cattolico L."/>
            <person name="Pelletier E."/>
            <person name="Couloux A."/>
            <person name="Segurens B."/>
            <person name="Wincker P."/>
            <person name="D'Hont A."/>
            <person name="Scarpelli C."/>
            <person name="Weissenbach J."/>
            <person name="Salanoubat M."/>
            <person name="Quetier F."/>
            <person name="Yu Y."/>
            <person name="Kim H.R."/>
            <person name="Rambo T."/>
            <person name="Currie J."/>
            <person name="Collura K."/>
            <person name="Luo M."/>
            <person name="Yang T."/>
            <person name="Ammiraju J.S.S."/>
            <person name="Engler F."/>
            <person name="Soderlund C."/>
            <person name="Wing R.A."/>
            <person name="Palmer L.E."/>
            <person name="de la Bastide M."/>
            <person name="Spiegel L."/>
            <person name="Nascimento L."/>
            <person name="Zutavern T."/>
            <person name="O'Shaughnessy A."/>
            <person name="Dike S."/>
            <person name="Dedhia N."/>
            <person name="Preston R."/>
            <person name="Balija V."/>
            <person name="McCombie W.R."/>
            <person name="Chow T."/>
            <person name="Chen H."/>
            <person name="Chung M."/>
            <person name="Chen C."/>
            <person name="Shaw J."/>
            <person name="Wu H."/>
            <person name="Hsiao K."/>
            <person name="Chao Y."/>
            <person name="Chu M."/>
            <person name="Cheng C."/>
            <person name="Hour A."/>
            <person name="Lee P."/>
            <person name="Lin S."/>
            <person name="Lin Y."/>
            <person name="Liou J."/>
            <person name="Liu S."/>
            <person name="Hsing Y."/>
            <person name="Raghuvanshi S."/>
            <person name="Mohanty A."/>
            <person name="Bharti A.K."/>
            <person name="Gaur A."/>
            <person name="Gupta V."/>
            <person name="Kumar D."/>
            <person name="Ravi V."/>
            <person name="Vij S."/>
            <person name="Kapur A."/>
            <person name="Khurana P."/>
            <person name="Khurana P."/>
            <person name="Khurana J.P."/>
            <person name="Tyagi A.K."/>
            <person name="Gaikwad K."/>
            <person name="Singh A."/>
            <person name="Dalal V."/>
            <person name="Srivastava S."/>
            <person name="Dixit A."/>
            <person name="Pal A.K."/>
            <person name="Ghazi I.A."/>
            <person name="Yadav M."/>
            <person name="Pandit A."/>
            <person name="Bhargava A."/>
            <person name="Sureshbabu K."/>
            <person name="Batra K."/>
            <person name="Sharma T.R."/>
            <person name="Mohapatra T."/>
            <person name="Singh N.K."/>
            <person name="Messing J."/>
            <person name="Nelson A.B."/>
            <person name="Fuks G."/>
            <person name="Kavchok S."/>
            <person name="Keizer G."/>
            <person name="Linton E."/>
            <person name="Llaca V."/>
            <person name="Song R."/>
            <person name="Tanyolac B."/>
            <person name="Young S."/>
            <person name="Ho-Il K."/>
            <person name="Hahn J.H."/>
            <person name="Sangsakoo G."/>
            <person name="Vanavichit A."/>
            <person name="de Mattos Luiz.A.T."/>
            <person name="Zimmer P.D."/>
            <person name="Malone G."/>
            <person name="Dellagostin O."/>
            <person name="de Oliveira A.C."/>
            <person name="Bevan M."/>
            <person name="Bancroft I."/>
            <person name="Minx P."/>
            <person name="Cordum H."/>
            <person name="Wilson R."/>
            <person name="Cheng Z."/>
            <person name="Jin W."/>
            <person name="Jiang J."/>
            <person name="Leong S.A."/>
            <person name="Iwama H."/>
            <person name="Gojobori T."/>
            <person name="Itoh T."/>
            <person name="Niimura Y."/>
            <person name="Fujii Y."/>
            <person name="Habara T."/>
            <person name="Sakai H."/>
            <person name="Sato Y."/>
            <person name="Wilson G."/>
            <person name="Kumar K."/>
            <person name="McCouch S."/>
            <person name="Juretic N."/>
            <person name="Hoen D."/>
            <person name="Wright S."/>
            <person name="Bruskiewich R."/>
            <person name="Bureau T."/>
            <person name="Miyao A."/>
            <person name="Hirochika H."/>
            <person name="Nishikawa T."/>
            <person name="Kadowaki K."/>
            <person name="Sugiura M."/>
            <person name="Burr B."/>
            <person name="Sasaki T."/>
        </authorList>
    </citation>
    <scope>NUCLEOTIDE SEQUENCE [LARGE SCALE GENOMIC DNA]</scope>
    <source>
        <strain evidence="3">cv. Nipponbare</strain>
    </source>
</reference>
<sequence length="72" mass="7369">MATVTSGDGIGQSSVGSRQRASAMGAGGGHRWVGAGTQGAGAWLAEPPGPTSSLPYLPSARRMRSKSKERRE</sequence>
<feature type="region of interest" description="Disordered" evidence="1">
    <location>
        <begin position="1"/>
        <end position="72"/>
    </location>
</feature>
<name>A0A0N7KCY3_ORYSJ</name>
<dbReference type="AlphaFoldDB" id="A0A0N7KCY3"/>